<evidence type="ECO:0000259" key="5">
    <source>
        <dbReference type="Pfam" id="PF00582"/>
    </source>
</evidence>
<evidence type="ECO:0000313" key="7">
    <source>
        <dbReference type="Proteomes" id="UP000622707"/>
    </source>
</evidence>
<dbReference type="Gene3D" id="3.40.50.620">
    <property type="entry name" value="HUPs"/>
    <property type="match status" value="2"/>
</dbReference>
<gene>
    <name evidence="6" type="ORF">JI746_20575</name>
</gene>
<comment type="subcellular location">
    <subcellularLocation>
        <location evidence="1">Cytoplasm</location>
    </subcellularLocation>
</comment>
<dbReference type="PANTHER" id="PTHR46268">
    <property type="entry name" value="STRESS RESPONSE PROTEIN NHAX"/>
    <property type="match status" value="1"/>
</dbReference>
<dbReference type="Pfam" id="PF00582">
    <property type="entry name" value="Usp"/>
    <property type="match status" value="2"/>
</dbReference>
<dbReference type="Proteomes" id="UP000622707">
    <property type="component" value="Unassembled WGS sequence"/>
</dbReference>
<dbReference type="SUPFAM" id="SSF52402">
    <property type="entry name" value="Adenine nucleotide alpha hydrolases-like"/>
    <property type="match status" value="2"/>
</dbReference>
<organism evidence="6 7">
    <name type="scientific">Ramlibacter alkalitolerans</name>
    <dbReference type="NCBI Taxonomy" id="2039631"/>
    <lineage>
        <taxon>Bacteria</taxon>
        <taxon>Pseudomonadati</taxon>
        <taxon>Pseudomonadota</taxon>
        <taxon>Betaproteobacteria</taxon>
        <taxon>Burkholderiales</taxon>
        <taxon>Comamonadaceae</taxon>
        <taxon>Ramlibacter</taxon>
    </lineage>
</organism>
<evidence type="ECO:0000256" key="2">
    <source>
        <dbReference type="ARBA" id="ARBA00008791"/>
    </source>
</evidence>
<dbReference type="CDD" id="cd00293">
    <property type="entry name" value="USP-like"/>
    <property type="match status" value="2"/>
</dbReference>
<feature type="domain" description="UspA" evidence="5">
    <location>
        <begin position="5"/>
        <end position="143"/>
    </location>
</feature>
<dbReference type="EMBL" id="JAEQND010000012">
    <property type="protein sequence ID" value="MBL0427521.1"/>
    <property type="molecule type" value="Genomic_DNA"/>
</dbReference>
<evidence type="ECO:0000256" key="4">
    <source>
        <dbReference type="ARBA" id="ARBA00022490"/>
    </source>
</evidence>
<evidence type="ECO:0000256" key="3">
    <source>
        <dbReference type="ARBA" id="ARBA00011738"/>
    </source>
</evidence>
<comment type="caution">
    <text evidence="6">The sequence shown here is derived from an EMBL/GenBank/DDBJ whole genome shotgun (WGS) entry which is preliminary data.</text>
</comment>
<evidence type="ECO:0000313" key="6">
    <source>
        <dbReference type="EMBL" id="MBL0427521.1"/>
    </source>
</evidence>
<comment type="similarity">
    <text evidence="2">Belongs to the universal stress protein A family.</text>
</comment>
<proteinExistence type="inferred from homology"/>
<dbReference type="InterPro" id="IPR006015">
    <property type="entry name" value="Universal_stress_UspA"/>
</dbReference>
<accession>A0ABS1JTM8</accession>
<comment type="subunit">
    <text evidence="3">Homodimer.</text>
</comment>
<dbReference type="PRINTS" id="PR01438">
    <property type="entry name" value="UNVRSLSTRESS"/>
</dbReference>
<protein>
    <submittedName>
        <fullName evidence="6">Universal stress protein</fullName>
    </submittedName>
</protein>
<name>A0ABS1JTM8_9BURK</name>
<sequence length="303" mass="32418">MDADRSILAVTDFSSASVHAARRAARLAAERGSRMILLHVVEPDGLVALREWFDKGRDLRAAIAEQARMQLDAQADPIEQELGVRIERLVRQGRALDEVHQAGAASDLVVLAGRCDEAGREAALATLADRLVRSADRPVLVVRRAPDQAYARTLVLTDFSPAAQAALRAALAVAPGAEVHLLHAFDIPFEGKLRLAGVSDDDIAAYRREIRTRALAQMQQALDAVGAPEGARTSLVPGDVRVEAVRAIEHLQPDLVAVGKQGDSLLEDMLLGSTTSAMLERAGCDMLIVPRRAAGVQESAPSS</sequence>
<dbReference type="InterPro" id="IPR014729">
    <property type="entry name" value="Rossmann-like_a/b/a_fold"/>
</dbReference>
<evidence type="ECO:0000256" key="1">
    <source>
        <dbReference type="ARBA" id="ARBA00004496"/>
    </source>
</evidence>
<reference evidence="6 7" key="1">
    <citation type="journal article" date="2017" name="Int. J. Syst. Evol. Microbiol.">
        <title>Ramlibacter alkalitolerans sp. nov., alkali-tolerant bacterium isolated from soil of ginseng.</title>
        <authorList>
            <person name="Lee D.H."/>
            <person name="Cha C.J."/>
        </authorList>
    </citation>
    <scope>NUCLEOTIDE SEQUENCE [LARGE SCALE GENOMIC DNA]</scope>
    <source>
        <strain evidence="6 7">KACC 19305</strain>
    </source>
</reference>
<dbReference type="PANTHER" id="PTHR46268:SF23">
    <property type="entry name" value="UNIVERSAL STRESS PROTEIN A-RELATED"/>
    <property type="match status" value="1"/>
</dbReference>
<feature type="domain" description="UspA" evidence="5">
    <location>
        <begin position="150"/>
        <end position="290"/>
    </location>
</feature>
<dbReference type="RefSeq" id="WP_201692153.1">
    <property type="nucleotide sequence ID" value="NZ_JAEQND010000012.1"/>
</dbReference>
<keyword evidence="7" id="KW-1185">Reference proteome</keyword>
<keyword evidence="4" id="KW-0963">Cytoplasm</keyword>
<dbReference type="InterPro" id="IPR006016">
    <property type="entry name" value="UspA"/>
</dbReference>